<dbReference type="EMBL" id="MU393432">
    <property type="protein sequence ID" value="KAI4869170.1"/>
    <property type="molecule type" value="Genomic_DNA"/>
</dbReference>
<sequence length="1013" mass="114124">MIKDNVAITDVDTVDLIELSCSRVDIKYSETIGLLRARLVKAAPKDRSSSIRCFEACVYHSDWKNAQLIATSLSKNFASDRGFLFYYLLVTHLYSLSDDCPEGSRKIFASLARVQADKAFDYRVMTAGTGHYLDRAVLTESEALLWLMIRIVHCTREENLTLFRKPEYGPLAFLEVGFSGPYGLARDYLEEVNAWDDLFQVGKSILEQAIRLCQEEALAIENDETVINLRKAMKAGSENGDVPKESSIKKDLVRAVEKARPRRSLKDHSFFSASCEWDLFWALYTAAKNHPDKKRSLKQVQQLLHKMVKALTRAGSMKPIFQRTYDLVTLRILFERESQSLSGADGDTTRVVHLTNHVMKHSKEPQSFIDARELLKEMSKPEVVVFLASLRIRGIQCTDKFQRLTLTSLALKLRYYVTTSSKVSCDCCDATLEGPNCVSCLKSIAANALDAYQSGMEDKNLRQNVLPGENVDPLSDIAVTGAVCLLRLSGLGRWVSMRDVNSPLYCVNIQLFLQAVLWLDSHVIASPPKNDDRHRMILVKLYLLMGCVFRAKSLWEEFDVKNAILDSLGLHYLDRLSSIAPGLFLGPSHQDPVDPFTAHYTRAFRNTIPKWIMGSLENGNYASVLDMISRNQKQSTSCTLVTTVLEERRGMRMKTGKVDTPIEDHPFVRKFSIDLELEDVTDYGILSGTNGEPHLDRASPKALHVIVNYGPLPTHTRAHLGLLAERFLDFVCYVQPKEYKPSKIGQVIQLDLQYAVTTLANIKGDMKTLLGIADAKLSEEEKHRLAHQREKALASLTGPEAYYYNIVWRLSDLVVDVLGTRTSSASPNELRDRIRSHVEELTQVLDAQKSNFLAVPESVRSKIHGFHGFGALHAMGMLRESVLAVKYTASYLATVSEKAKNIDKARSSNEMAAWLAPELKKMTAAAAESEGVIKNRIKLLKSYLDDVDGWRDRLCDWTFGEYATAYEPDQEFKKEMSSKLKAVVPKANAEVWADHVGESWRQLMKGWAAVKFD</sequence>
<name>A0ACB9ZBI6_9PEZI</name>
<evidence type="ECO:0000313" key="2">
    <source>
        <dbReference type="Proteomes" id="UP001497700"/>
    </source>
</evidence>
<comment type="caution">
    <text evidence="1">The sequence shown here is derived from an EMBL/GenBank/DDBJ whole genome shotgun (WGS) entry which is preliminary data.</text>
</comment>
<gene>
    <name evidence="1" type="ORF">F4820DRAFT_43698</name>
</gene>
<organism evidence="1 2">
    <name type="scientific">Hypoxylon rubiginosum</name>
    <dbReference type="NCBI Taxonomy" id="110542"/>
    <lineage>
        <taxon>Eukaryota</taxon>
        <taxon>Fungi</taxon>
        <taxon>Dikarya</taxon>
        <taxon>Ascomycota</taxon>
        <taxon>Pezizomycotina</taxon>
        <taxon>Sordariomycetes</taxon>
        <taxon>Xylariomycetidae</taxon>
        <taxon>Xylariales</taxon>
        <taxon>Hypoxylaceae</taxon>
        <taxon>Hypoxylon</taxon>
    </lineage>
</organism>
<dbReference type="Proteomes" id="UP001497700">
    <property type="component" value="Unassembled WGS sequence"/>
</dbReference>
<protein>
    <submittedName>
        <fullName evidence="1">N-acetyltransferase B complex non catalytic subunit-domain-containing protein</fullName>
    </submittedName>
</protein>
<proteinExistence type="predicted"/>
<accession>A0ACB9ZBI6</accession>
<keyword evidence="2" id="KW-1185">Reference proteome</keyword>
<reference evidence="1 2" key="1">
    <citation type="journal article" date="2022" name="New Phytol.">
        <title>Ecological generalism drives hyperdiversity of secondary metabolite gene clusters in xylarialean endophytes.</title>
        <authorList>
            <person name="Franco M.E.E."/>
            <person name="Wisecaver J.H."/>
            <person name="Arnold A.E."/>
            <person name="Ju Y.M."/>
            <person name="Slot J.C."/>
            <person name="Ahrendt S."/>
            <person name="Moore L.P."/>
            <person name="Eastman K.E."/>
            <person name="Scott K."/>
            <person name="Konkel Z."/>
            <person name="Mondo S.J."/>
            <person name="Kuo A."/>
            <person name="Hayes R.D."/>
            <person name="Haridas S."/>
            <person name="Andreopoulos B."/>
            <person name="Riley R."/>
            <person name="LaButti K."/>
            <person name="Pangilinan J."/>
            <person name="Lipzen A."/>
            <person name="Amirebrahimi M."/>
            <person name="Yan J."/>
            <person name="Adam C."/>
            <person name="Keymanesh K."/>
            <person name="Ng V."/>
            <person name="Louie K."/>
            <person name="Northen T."/>
            <person name="Drula E."/>
            <person name="Henrissat B."/>
            <person name="Hsieh H.M."/>
            <person name="Youens-Clark K."/>
            <person name="Lutzoni F."/>
            <person name="Miadlikowska J."/>
            <person name="Eastwood D.C."/>
            <person name="Hamelin R.C."/>
            <person name="Grigoriev I.V."/>
            <person name="U'Ren J.M."/>
        </authorList>
    </citation>
    <scope>NUCLEOTIDE SEQUENCE [LARGE SCALE GENOMIC DNA]</scope>
    <source>
        <strain evidence="1 2">CBS 119005</strain>
    </source>
</reference>
<evidence type="ECO:0000313" key="1">
    <source>
        <dbReference type="EMBL" id="KAI4869170.1"/>
    </source>
</evidence>